<feature type="transmembrane region" description="Helical" evidence="1">
    <location>
        <begin position="99"/>
        <end position="122"/>
    </location>
</feature>
<dbReference type="RefSeq" id="WP_156719702.1">
    <property type="nucleotide sequence ID" value="NZ_CACRUF010000037.1"/>
</dbReference>
<evidence type="ECO:0000313" key="2">
    <source>
        <dbReference type="EMBL" id="VYU09882.1"/>
    </source>
</evidence>
<keyword evidence="1" id="KW-0812">Transmembrane</keyword>
<protein>
    <submittedName>
        <fullName evidence="2">Uncharacterized protein</fullName>
    </submittedName>
</protein>
<reference evidence="2" key="1">
    <citation type="submission" date="2019-11" db="EMBL/GenBank/DDBJ databases">
        <authorList>
            <person name="Feng L."/>
        </authorList>
    </citation>
    <scope>NUCLEOTIDE SEQUENCE</scope>
    <source>
        <strain evidence="2">VdisparLFYP95</strain>
    </source>
</reference>
<proteinExistence type="predicted"/>
<accession>A0A6N3C1I5</accession>
<keyword evidence="1" id="KW-0472">Membrane</keyword>
<gene>
    <name evidence="2" type="ORF">VDLFYP95_01508</name>
</gene>
<name>A0A6N3C1I5_9FIRM</name>
<feature type="transmembrane region" description="Helical" evidence="1">
    <location>
        <begin position="165"/>
        <end position="187"/>
    </location>
</feature>
<feature type="transmembrane region" description="Helical" evidence="1">
    <location>
        <begin position="134"/>
        <end position="159"/>
    </location>
</feature>
<feature type="transmembrane region" description="Helical" evidence="1">
    <location>
        <begin position="33"/>
        <end position="55"/>
    </location>
</feature>
<dbReference type="AlphaFoldDB" id="A0A6N3C1I5"/>
<evidence type="ECO:0000256" key="1">
    <source>
        <dbReference type="SAM" id="Phobius"/>
    </source>
</evidence>
<sequence>MMAGLVEFVYRLLNPIEEKNPRMYHYDVTYGQLAWMLVLTLICYQFTIVGESVYLDAIRALIRNSSLLVKWQMFSLPVGQHEIQVFFEHLSKPREFWNIGRFAWVILKAALVSGIVIGYAIIQKRKFYIRGVVTGVLHMMAFAQLVVAMITLTAGIMLILTTIPILLQAIIGFCMIVLCILSTVLLLQTMGRIAGACIDGSAYEGLSIMLLAILVALLCEVLYTLTR</sequence>
<feature type="transmembrane region" description="Helical" evidence="1">
    <location>
        <begin position="208"/>
        <end position="226"/>
    </location>
</feature>
<dbReference type="EMBL" id="CACRUF010000037">
    <property type="protein sequence ID" value="VYU09882.1"/>
    <property type="molecule type" value="Genomic_DNA"/>
</dbReference>
<keyword evidence="1" id="KW-1133">Transmembrane helix</keyword>
<organism evidence="2">
    <name type="scientific">Veillonella dispar</name>
    <dbReference type="NCBI Taxonomy" id="39778"/>
    <lineage>
        <taxon>Bacteria</taxon>
        <taxon>Bacillati</taxon>
        <taxon>Bacillota</taxon>
        <taxon>Negativicutes</taxon>
        <taxon>Veillonellales</taxon>
        <taxon>Veillonellaceae</taxon>
        <taxon>Veillonella</taxon>
    </lineage>
</organism>